<dbReference type="EMBL" id="CP101914">
    <property type="protein sequence ID" value="UUI01079.1"/>
    <property type="molecule type" value="Genomic_DNA"/>
</dbReference>
<evidence type="ECO:0000313" key="6">
    <source>
        <dbReference type="EMBL" id="UUI01079.1"/>
    </source>
</evidence>
<evidence type="ECO:0000256" key="3">
    <source>
        <dbReference type="ARBA" id="ARBA00022679"/>
    </source>
</evidence>
<feature type="modified residue" description="Phosphohistidine; by HPr" evidence="5">
    <location>
        <position position="76"/>
    </location>
</feature>
<dbReference type="Gene3D" id="1.20.58.80">
    <property type="entry name" value="Phosphotransferase system, lactose/cellobiose-type IIA subunit"/>
    <property type="match status" value="1"/>
</dbReference>
<evidence type="ECO:0000256" key="4">
    <source>
        <dbReference type="ARBA" id="ARBA00022683"/>
    </source>
</evidence>
<keyword evidence="3" id="KW-0808">Transferase</keyword>
<dbReference type="PANTHER" id="PTHR34382">
    <property type="entry name" value="PTS SYSTEM N,N'-DIACETYLCHITOBIOSE-SPECIFIC EIIA COMPONENT"/>
    <property type="match status" value="1"/>
</dbReference>
<keyword evidence="4" id="KW-0598">Phosphotransferase system</keyword>
<dbReference type="RefSeq" id="WP_256706501.1">
    <property type="nucleotide sequence ID" value="NZ_CP101914.1"/>
</dbReference>
<organism evidence="6 7">
    <name type="scientific">Oceanobacillus jeddahense</name>
    <dbReference type="NCBI Taxonomy" id="1462527"/>
    <lineage>
        <taxon>Bacteria</taxon>
        <taxon>Bacillati</taxon>
        <taxon>Bacillota</taxon>
        <taxon>Bacilli</taxon>
        <taxon>Bacillales</taxon>
        <taxon>Bacillaceae</taxon>
        <taxon>Oceanobacillus</taxon>
    </lineage>
</organism>
<dbReference type="InterPro" id="IPR036542">
    <property type="entry name" value="PTS_IIA_lac/cel_sf"/>
</dbReference>
<accession>A0ABY5JLA6</accession>
<name>A0ABY5JLA6_9BACI</name>
<reference evidence="6" key="1">
    <citation type="submission" date="2022-07" db="EMBL/GenBank/DDBJ databases">
        <title>FELIX.</title>
        <authorList>
            <person name="Wan K.H."/>
            <person name="Park S."/>
            <person name="Lawrence Q."/>
            <person name="Eichenberger J.P."/>
            <person name="Booth B.W."/>
            <person name="Piaggio A.J."/>
            <person name="Chandler J.C."/>
            <person name="Franklin A.B."/>
            <person name="Celniker S.E."/>
        </authorList>
    </citation>
    <scope>NUCLEOTIDE SEQUENCE</scope>
    <source>
        <strain evidence="6">QA-1986 374</strain>
    </source>
</reference>
<keyword evidence="1" id="KW-0813">Transport</keyword>
<evidence type="ECO:0000256" key="2">
    <source>
        <dbReference type="ARBA" id="ARBA00022597"/>
    </source>
</evidence>
<evidence type="ECO:0000256" key="1">
    <source>
        <dbReference type="ARBA" id="ARBA00022448"/>
    </source>
</evidence>
<gene>
    <name evidence="6" type="ORF">NP439_13485</name>
</gene>
<protein>
    <submittedName>
        <fullName evidence="6">PTS lactose/cellobiose transporter subunit IIA</fullName>
    </submittedName>
</protein>
<proteinExistence type="predicted"/>
<dbReference type="PIRSF" id="PIRSF000699">
    <property type="entry name" value="PTS_IILac_III"/>
    <property type="match status" value="1"/>
</dbReference>
<evidence type="ECO:0000256" key="5">
    <source>
        <dbReference type="PROSITE-ProRule" id="PRU00418"/>
    </source>
</evidence>
<dbReference type="InterPro" id="IPR003188">
    <property type="entry name" value="PTS_IIA_lac/cel"/>
</dbReference>
<dbReference type="Pfam" id="PF02255">
    <property type="entry name" value="PTS_IIA"/>
    <property type="match status" value="1"/>
</dbReference>
<dbReference type="PROSITE" id="PS51095">
    <property type="entry name" value="PTS_EIIA_TYPE_3"/>
    <property type="match status" value="1"/>
</dbReference>
<dbReference type="Proteomes" id="UP001059773">
    <property type="component" value="Chromosome"/>
</dbReference>
<evidence type="ECO:0000313" key="7">
    <source>
        <dbReference type="Proteomes" id="UP001059773"/>
    </source>
</evidence>
<sequence length="107" mass="12214">MNETEEISFQIIANVGDTTACYMSAMEEAKQGNIEIARELIQEGERHYHKAHKVHSELIRKIAEGNNIDLNLLLVHAEDQLMNSEVIKMLAEQIIDLIVTIKNLKEE</sequence>
<dbReference type="PANTHER" id="PTHR34382:SF10">
    <property type="entry name" value="PTS SYSTEM OLIGO-BETA-MANNOSIDE-SPECIFIC EIIA COMPONENT"/>
    <property type="match status" value="1"/>
</dbReference>
<keyword evidence="2" id="KW-0762">Sugar transport</keyword>
<dbReference type="SUPFAM" id="SSF46973">
    <property type="entry name" value="Enzyme IIa from lactose specific PTS, IIa-lac"/>
    <property type="match status" value="1"/>
</dbReference>
<keyword evidence="7" id="KW-1185">Reference proteome</keyword>